<dbReference type="InterPro" id="IPR036661">
    <property type="entry name" value="Luciferase-like_sf"/>
</dbReference>
<organism evidence="6 7">
    <name type="scientific">Paraburkholderia agricolaris</name>
    <dbReference type="NCBI Taxonomy" id="2152888"/>
    <lineage>
        <taxon>Bacteria</taxon>
        <taxon>Pseudomonadati</taxon>
        <taxon>Pseudomonadota</taxon>
        <taxon>Betaproteobacteria</taxon>
        <taxon>Burkholderiales</taxon>
        <taxon>Burkholderiaceae</taxon>
        <taxon>Paraburkholderia</taxon>
    </lineage>
</organism>
<dbReference type="PANTHER" id="PTHR42847:SF4">
    <property type="entry name" value="ALKANESULFONATE MONOOXYGENASE-RELATED"/>
    <property type="match status" value="1"/>
</dbReference>
<protein>
    <submittedName>
        <fullName evidence="6">LLM class flavin-dependent oxidoreductase</fullName>
    </submittedName>
</protein>
<keyword evidence="4" id="KW-0503">Monooxygenase</keyword>
<dbReference type="PANTHER" id="PTHR42847">
    <property type="entry name" value="ALKANESULFONATE MONOOXYGENASE"/>
    <property type="match status" value="1"/>
</dbReference>
<keyword evidence="2" id="KW-0288">FMN</keyword>
<evidence type="ECO:0000313" key="6">
    <source>
        <dbReference type="EMBL" id="MFL9886722.1"/>
    </source>
</evidence>
<feature type="domain" description="Luciferase-like" evidence="5">
    <location>
        <begin position="45"/>
        <end position="347"/>
    </location>
</feature>
<keyword evidence="1" id="KW-0285">Flavoprotein</keyword>
<dbReference type="Gene3D" id="3.20.20.30">
    <property type="entry name" value="Luciferase-like domain"/>
    <property type="match status" value="1"/>
</dbReference>
<proteinExistence type="predicted"/>
<dbReference type="SUPFAM" id="SSF51679">
    <property type="entry name" value="Bacterial luciferase-like"/>
    <property type="match status" value="1"/>
</dbReference>
<dbReference type="Pfam" id="PF00296">
    <property type="entry name" value="Bac_luciferase"/>
    <property type="match status" value="1"/>
</dbReference>
<dbReference type="EMBL" id="JAQQFN010000023">
    <property type="protein sequence ID" value="MFL9886722.1"/>
    <property type="molecule type" value="Genomic_DNA"/>
</dbReference>
<keyword evidence="7" id="KW-1185">Reference proteome</keyword>
<evidence type="ECO:0000256" key="3">
    <source>
        <dbReference type="ARBA" id="ARBA00023002"/>
    </source>
</evidence>
<dbReference type="Proteomes" id="UP001629249">
    <property type="component" value="Unassembled WGS sequence"/>
</dbReference>
<keyword evidence="3" id="KW-0560">Oxidoreductase</keyword>
<sequence>MNDSERFDALRRIGNPLFNDRKLRLGTFGTNLSGGCTMSEIDGTMPAVWSSGLALAKSADRMEFEAIVPVARWRGFGGATDFNGESFETFSWAAGIGASTKHPAIFSTSHVPAVHPVMAAKQSTTIDHITDGRFCLNLVTGWYRPEIEMFGAPLMEHDKRYDCATEWLEIMKRLWTEEDPFDFEGEFFKVPRAQIRPMPIQKPHPVIMNAGGSERGMHFAAKNCDVAFVLPRKKDLASLTAQVQSYRKLARENYGKEISVWTNAYIVQGDTENDAKAYLNEVINVKGDRVALENFFTSLSIDSRALPPDAAETMKGDFMAGFGGYPLVGTSEQVVDGLTTLVKAGFDGVLLSWPRYTEDMLRFEEETHPLLVQAGLR</sequence>
<gene>
    <name evidence="6" type="ORF">PQR66_27015</name>
</gene>
<dbReference type="RefSeq" id="WP_408330438.1">
    <property type="nucleotide sequence ID" value="NZ_JAQQFH010000015.1"/>
</dbReference>
<evidence type="ECO:0000256" key="1">
    <source>
        <dbReference type="ARBA" id="ARBA00022630"/>
    </source>
</evidence>
<dbReference type="InterPro" id="IPR011251">
    <property type="entry name" value="Luciferase-like_dom"/>
</dbReference>
<evidence type="ECO:0000256" key="4">
    <source>
        <dbReference type="ARBA" id="ARBA00023033"/>
    </source>
</evidence>
<accession>A0ABW8ZU86</accession>
<dbReference type="InterPro" id="IPR050172">
    <property type="entry name" value="SsuD_RutA_monooxygenase"/>
</dbReference>
<reference evidence="6 7" key="1">
    <citation type="journal article" date="2024" name="Chem. Sci.">
        <title>Discovery of megapolipeptins by genome mining of a Burkholderiales bacteria collection.</title>
        <authorList>
            <person name="Paulo B.S."/>
            <person name="Recchia M.J.J."/>
            <person name="Lee S."/>
            <person name="Fergusson C.H."/>
            <person name="Romanowski S.B."/>
            <person name="Hernandez A."/>
            <person name="Krull N."/>
            <person name="Liu D.Y."/>
            <person name="Cavanagh H."/>
            <person name="Bos A."/>
            <person name="Gray C.A."/>
            <person name="Murphy B.T."/>
            <person name="Linington R.G."/>
            <person name="Eustaquio A.S."/>
        </authorList>
    </citation>
    <scope>NUCLEOTIDE SEQUENCE [LARGE SCALE GENOMIC DNA]</scope>
    <source>
        <strain evidence="6 7">RL16-012-BIC-B</strain>
    </source>
</reference>
<evidence type="ECO:0000259" key="5">
    <source>
        <dbReference type="Pfam" id="PF00296"/>
    </source>
</evidence>
<evidence type="ECO:0000256" key="2">
    <source>
        <dbReference type="ARBA" id="ARBA00022643"/>
    </source>
</evidence>
<comment type="caution">
    <text evidence="6">The sequence shown here is derived from an EMBL/GenBank/DDBJ whole genome shotgun (WGS) entry which is preliminary data.</text>
</comment>
<evidence type="ECO:0000313" key="7">
    <source>
        <dbReference type="Proteomes" id="UP001629249"/>
    </source>
</evidence>
<name>A0ABW8ZU86_9BURK</name>